<reference evidence="2 3" key="2">
    <citation type="journal article" date="2013" name="Plant Cell Physiol.">
        <title>Rice Annotation Project Database (RAP-DB): an integrative and interactive database for rice genomics.</title>
        <authorList>
            <person name="Sakai H."/>
            <person name="Lee S.S."/>
            <person name="Tanaka T."/>
            <person name="Numa H."/>
            <person name="Kim J."/>
            <person name="Kawahara Y."/>
            <person name="Wakimoto H."/>
            <person name="Yang C.C."/>
            <person name="Iwamoto M."/>
            <person name="Abe T."/>
            <person name="Yamada Y."/>
            <person name="Muto A."/>
            <person name="Inokuchi H."/>
            <person name="Ikemura T."/>
            <person name="Matsumoto T."/>
            <person name="Sasaki T."/>
            <person name="Itoh T."/>
        </authorList>
    </citation>
    <scope>NUCLEOTIDE SEQUENCE [LARGE SCALE GENOMIC DNA]</scope>
    <source>
        <strain evidence="3">cv. Nipponbare</strain>
    </source>
</reference>
<keyword evidence="4 5" id="KW-1267">Proteomics identification</keyword>
<dbReference type="Proteomes" id="UP000059680">
    <property type="component" value="Chromosome 5"/>
</dbReference>
<proteinExistence type="evidence at protein level"/>
<reference evidence="2 3" key="3">
    <citation type="journal article" date="2013" name="Rice">
        <title>Improvement of the Oryza sativa Nipponbare reference genome using next generation sequence and optical map data.</title>
        <authorList>
            <person name="Kawahara Y."/>
            <person name="de la Bastide M."/>
            <person name="Hamilton J.P."/>
            <person name="Kanamori H."/>
            <person name="McCombie W.R."/>
            <person name="Ouyang S."/>
            <person name="Schwartz D.C."/>
            <person name="Tanaka T."/>
            <person name="Wu J."/>
            <person name="Zhou S."/>
            <person name="Childs K.L."/>
            <person name="Davidson R.M."/>
            <person name="Lin H."/>
            <person name="Quesada-Ocampo L."/>
            <person name="Vaillancourt B."/>
            <person name="Sakai H."/>
            <person name="Lee S.S."/>
            <person name="Kim J."/>
            <person name="Numa H."/>
            <person name="Itoh T."/>
            <person name="Buell C.R."/>
            <person name="Matsumoto T."/>
        </authorList>
    </citation>
    <scope>NUCLEOTIDE SEQUENCE [LARGE SCALE GENOMIC DNA]</scope>
    <source>
        <strain evidence="3">cv. Nipponbare</strain>
    </source>
</reference>
<accession>A0A0P0WL67</accession>
<protein>
    <submittedName>
        <fullName evidence="2">Os05g0350600 protein</fullName>
    </submittedName>
</protein>
<organism evidence="2 3">
    <name type="scientific">Oryza sativa subsp. japonica</name>
    <name type="common">Rice</name>
    <dbReference type="NCBI Taxonomy" id="39947"/>
    <lineage>
        <taxon>Eukaryota</taxon>
        <taxon>Viridiplantae</taxon>
        <taxon>Streptophyta</taxon>
        <taxon>Embryophyta</taxon>
        <taxon>Tracheophyta</taxon>
        <taxon>Spermatophyta</taxon>
        <taxon>Magnoliopsida</taxon>
        <taxon>Liliopsida</taxon>
        <taxon>Poales</taxon>
        <taxon>Poaceae</taxon>
        <taxon>BOP clade</taxon>
        <taxon>Oryzoideae</taxon>
        <taxon>Oryzeae</taxon>
        <taxon>Oryzinae</taxon>
        <taxon>Oryza</taxon>
        <taxon>Oryza sativa</taxon>
    </lineage>
</organism>
<evidence type="ECO:0000313" key="2">
    <source>
        <dbReference type="EMBL" id="BAS93533.1"/>
    </source>
</evidence>
<gene>
    <name evidence="2" type="ordered locus">Os05g0350600</name>
    <name evidence="2" type="ORF">OSNPB_050350600</name>
</gene>
<name>A0A0P0WL67_ORYSJ</name>
<feature type="non-terminal residue" evidence="2">
    <location>
        <position position="1"/>
    </location>
</feature>
<evidence type="ECO:0007829" key="4">
    <source>
        <dbReference type="PeptideAtlas" id="A0A0P0WL67"/>
    </source>
</evidence>
<dbReference type="Gramene" id="Os05t0350600-02">
    <property type="protein sequence ID" value="Os05t0350600-02"/>
    <property type="gene ID" value="Os05g0350600"/>
</dbReference>
<reference evidence="3" key="1">
    <citation type="journal article" date="2005" name="Nature">
        <title>The map-based sequence of the rice genome.</title>
        <authorList>
            <consortium name="International rice genome sequencing project (IRGSP)"/>
            <person name="Matsumoto T."/>
            <person name="Wu J."/>
            <person name="Kanamori H."/>
            <person name="Katayose Y."/>
            <person name="Fujisawa M."/>
            <person name="Namiki N."/>
            <person name="Mizuno H."/>
            <person name="Yamamoto K."/>
            <person name="Antonio B.A."/>
            <person name="Baba T."/>
            <person name="Sakata K."/>
            <person name="Nagamura Y."/>
            <person name="Aoki H."/>
            <person name="Arikawa K."/>
            <person name="Arita K."/>
            <person name="Bito T."/>
            <person name="Chiden Y."/>
            <person name="Fujitsuka N."/>
            <person name="Fukunaka R."/>
            <person name="Hamada M."/>
            <person name="Harada C."/>
            <person name="Hayashi A."/>
            <person name="Hijishita S."/>
            <person name="Honda M."/>
            <person name="Hosokawa S."/>
            <person name="Ichikawa Y."/>
            <person name="Idonuma A."/>
            <person name="Iijima M."/>
            <person name="Ikeda M."/>
            <person name="Ikeno M."/>
            <person name="Ito K."/>
            <person name="Ito S."/>
            <person name="Ito T."/>
            <person name="Ito Y."/>
            <person name="Ito Y."/>
            <person name="Iwabuchi A."/>
            <person name="Kamiya K."/>
            <person name="Karasawa W."/>
            <person name="Kurita K."/>
            <person name="Katagiri S."/>
            <person name="Kikuta A."/>
            <person name="Kobayashi H."/>
            <person name="Kobayashi N."/>
            <person name="Machita K."/>
            <person name="Maehara T."/>
            <person name="Masukawa M."/>
            <person name="Mizubayashi T."/>
            <person name="Mukai Y."/>
            <person name="Nagasaki H."/>
            <person name="Nagata Y."/>
            <person name="Naito S."/>
            <person name="Nakashima M."/>
            <person name="Nakama Y."/>
            <person name="Nakamichi Y."/>
            <person name="Nakamura M."/>
            <person name="Meguro A."/>
            <person name="Negishi M."/>
            <person name="Ohta I."/>
            <person name="Ohta T."/>
            <person name="Okamoto M."/>
            <person name="Ono N."/>
            <person name="Saji S."/>
            <person name="Sakaguchi M."/>
            <person name="Sakai K."/>
            <person name="Shibata M."/>
            <person name="Shimokawa T."/>
            <person name="Song J."/>
            <person name="Takazaki Y."/>
            <person name="Terasawa K."/>
            <person name="Tsugane M."/>
            <person name="Tsuji K."/>
            <person name="Ueda S."/>
            <person name="Waki K."/>
            <person name="Yamagata H."/>
            <person name="Yamamoto M."/>
            <person name="Yamamoto S."/>
            <person name="Yamane H."/>
            <person name="Yoshiki S."/>
            <person name="Yoshihara R."/>
            <person name="Yukawa K."/>
            <person name="Zhong H."/>
            <person name="Yano M."/>
            <person name="Yuan Q."/>
            <person name="Ouyang S."/>
            <person name="Liu J."/>
            <person name="Jones K.M."/>
            <person name="Gansberger K."/>
            <person name="Moffat K."/>
            <person name="Hill J."/>
            <person name="Bera J."/>
            <person name="Fadrosh D."/>
            <person name="Jin S."/>
            <person name="Johri S."/>
            <person name="Kim M."/>
            <person name="Overton L."/>
            <person name="Reardon M."/>
            <person name="Tsitrin T."/>
            <person name="Vuong H."/>
            <person name="Weaver B."/>
            <person name="Ciecko A."/>
            <person name="Tallon L."/>
            <person name="Jackson J."/>
            <person name="Pai G."/>
            <person name="Aken S.V."/>
            <person name="Utterback T."/>
            <person name="Reidmuller S."/>
            <person name="Feldblyum T."/>
            <person name="Hsiao J."/>
            <person name="Zismann V."/>
            <person name="Iobst S."/>
            <person name="de Vazeille A.R."/>
            <person name="Buell C.R."/>
            <person name="Ying K."/>
            <person name="Li Y."/>
            <person name="Lu T."/>
            <person name="Huang Y."/>
            <person name="Zhao Q."/>
            <person name="Feng Q."/>
            <person name="Zhang L."/>
            <person name="Zhu J."/>
            <person name="Weng Q."/>
            <person name="Mu J."/>
            <person name="Lu Y."/>
            <person name="Fan D."/>
            <person name="Liu Y."/>
            <person name="Guan J."/>
            <person name="Zhang Y."/>
            <person name="Yu S."/>
            <person name="Liu X."/>
            <person name="Zhang Y."/>
            <person name="Hong G."/>
            <person name="Han B."/>
            <person name="Choisne N."/>
            <person name="Demange N."/>
            <person name="Orjeda G."/>
            <person name="Samain S."/>
            <person name="Cattolico L."/>
            <person name="Pelletier E."/>
            <person name="Couloux A."/>
            <person name="Segurens B."/>
            <person name="Wincker P."/>
            <person name="D'Hont A."/>
            <person name="Scarpelli C."/>
            <person name="Weissenbach J."/>
            <person name="Salanoubat M."/>
            <person name="Quetier F."/>
            <person name="Yu Y."/>
            <person name="Kim H.R."/>
            <person name="Rambo T."/>
            <person name="Currie J."/>
            <person name="Collura K."/>
            <person name="Luo M."/>
            <person name="Yang T."/>
            <person name="Ammiraju J.S.S."/>
            <person name="Engler F."/>
            <person name="Soderlund C."/>
            <person name="Wing R.A."/>
            <person name="Palmer L.E."/>
            <person name="de la Bastide M."/>
            <person name="Spiegel L."/>
            <person name="Nascimento L."/>
            <person name="Zutavern T."/>
            <person name="O'Shaughnessy A."/>
            <person name="Dike S."/>
            <person name="Dedhia N."/>
            <person name="Preston R."/>
            <person name="Balija V."/>
            <person name="McCombie W.R."/>
            <person name="Chow T."/>
            <person name="Chen H."/>
            <person name="Chung M."/>
            <person name="Chen C."/>
            <person name="Shaw J."/>
            <person name="Wu H."/>
            <person name="Hsiao K."/>
            <person name="Chao Y."/>
            <person name="Chu M."/>
            <person name="Cheng C."/>
            <person name="Hour A."/>
            <person name="Lee P."/>
            <person name="Lin S."/>
            <person name="Lin Y."/>
            <person name="Liou J."/>
            <person name="Liu S."/>
            <person name="Hsing Y."/>
            <person name="Raghuvanshi S."/>
            <person name="Mohanty A."/>
            <person name="Bharti A.K."/>
            <person name="Gaur A."/>
            <person name="Gupta V."/>
            <person name="Kumar D."/>
            <person name="Ravi V."/>
            <person name="Vij S."/>
            <person name="Kapur A."/>
            <person name="Khurana P."/>
            <person name="Khurana P."/>
            <person name="Khurana J.P."/>
            <person name="Tyagi A.K."/>
            <person name="Gaikwad K."/>
            <person name="Singh A."/>
            <person name="Dalal V."/>
            <person name="Srivastava S."/>
            <person name="Dixit A."/>
            <person name="Pal A.K."/>
            <person name="Ghazi I.A."/>
            <person name="Yadav M."/>
            <person name="Pandit A."/>
            <person name="Bhargava A."/>
            <person name="Sureshbabu K."/>
            <person name="Batra K."/>
            <person name="Sharma T.R."/>
            <person name="Mohapatra T."/>
            <person name="Singh N.K."/>
            <person name="Messing J."/>
            <person name="Nelson A.B."/>
            <person name="Fuks G."/>
            <person name="Kavchok S."/>
            <person name="Keizer G."/>
            <person name="Linton E."/>
            <person name="Llaca V."/>
            <person name="Song R."/>
            <person name="Tanyolac B."/>
            <person name="Young S."/>
            <person name="Ho-Il K."/>
            <person name="Hahn J.H."/>
            <person name="Sangsakoo G."/>
            <person name="Vanavichit A."/>
            <person name="de Mattos Luiz.A.T."/>
            <person name="Zimmer P.D."/>
            <person name="Malone G."/>
            <person name="Dellagostin O."/>
            <person name="de Oliveira A.C."/>
            <person name="Bevan M."/>
            <person name="Bancroft I."/>
            <person name="Minx P."/>
            <person name="Cordum H."/>
            <person name="Wilson R."/>
            <person name="Cheng Z."/>
            <person name="Jin W."/>
            <person name="Jiang J."/>
            <person name="Leong S.A."/>
            <person name="Iwama H."/>
            <person name="Gojobori T."/>
            <person name="Itoh T."/>
            <person name="Niimura Y."/>
            <person name="Fujii Y."/>
            <person name="Habara T."/>
            <person name="Sakai H."/>
            <person name="Sato Y."/>
            <person name="Wilson G."/>
            <person name="Kumar K."/>
            <person name="McCouch S."/>
            <person name="Juretic N."/>
            <person name="Hoen D."/>
            <person name="Wright S."/>
            <person name="Bruskiewich R."/>
            <person name="Bureau T."/>
            <person name="Miyao A."/>
            <person name="Hirochika H."/>
            <person name="Nishikawa T."/>
            <person name="Kadowaki K."/>
            <person name="Sugiura M."/>
            <person name="Burr B."/>
            <person name="Sasaki T."/>
        </authorList>
    </citation>
    <scope>NUCLEOTIDE SEQUENCE [LARGE SCALE GENOMIC DNA]</scope>
    <source>
        <strain evidence="3">cv. Nipponbare</strain>
    </source>
</reference>
<evidence type="ECO:0000313" key="3">
    <source>
        <dbReference type="Proteomes" id="UP000059680"/>
    </source>
</evidence>
<evidence type="ECO:0007829" key="5">
    <source>
        <dbReference type="ProteomicsDB" id="A0A0P0WL67"/>
    </source>
</evidence>
<feature type="region of interest" description="Disordered" evidence="1">
    <location>
        <begin position="23"/>
        <end position="77"/>
    </location>
</feature>
<evidence type="ECO:0000256" key="1">
    <source>
        <dbReference type="SAM" id="MobiDB-lite"/>
    </source>
</evidence>
<dbReference type="AlphaFoldDB" id="A0A0P0WL67"/>
<sequence>AIRFGSVENCKKFKDLVEEISESLAKTEGKETEEDSSAAGLLEKLSVTEKKSEEVATKEESTEAVKETDTKSAATSE</sequence>
<dbReference type="ExpressionAtlas" id="A0A0P0WL67">
    <property type="expression patterns" value="baseline and differential"/>
</dbReference>
<keyword evidence="3" id="KW-1185">Reference proteome</keyword>
<dbReference type="EMBL" id="AP014961">
    <property type="protein sequence ID" value="BAS93533.1"/>
    <property type="molecule type" value="Genomic_DNA"/>
</dbReference>
<feature type="compositionally biased region" description="Basic and acidic residues" evidence="1">
    <location>
        <begin position="46"/>
        <end position="70"/>
    </location>
</feature>